<feature type="domain" description="Flagellar hook protein FlgE D2" evidence="8">
    <location>
        <begin position="315"/>
        <end position="433"/>
    </location>
</feature>
<dbReference type="Pfam" id="PF22692">
    <property type="entry name" value="LlgE_F_G_D1"/>
    <property type="match status" value="1"/>
</dbReference>
<dbReference type="InterPro" id="IPR001444">
    <property type="entry name" value="Flag_bb_rod_N"/>
</dbReference>
<dbReference type="Gene3D" id="2.60.98.20">
    <property type="entry name" value="Flagellar hook protein FlgE"/>
    <property type="match status" value="3"/>
</dbReference>
<evidence type="ECO:0000313" key="10">
    <source>
        <dbReference type="EMBL" id="MDN3577491.1"/>
    </source>
</evidence>
<evidence type="ECO:0000256" key="4">
    <source>
        <dbReference type="ARBA" id="ARBA00023143"/>
    </source>
</evidence>
<keyword evidence="10" id="KW-0966">Cell projection</keyword>
<dbReference type="EMBL" id="JAUFPU010000009">
    <property type="protein sequence ID" value="MDN3577491.1"/>
    <property type="molecule type" value="Genomic_DNA"/>
</dbReference>
<name>A0ABT8B5U1_9NEIS</name>
<keyword evidence="10" id="KW-0282">Flagellum</keyword>
<accession>A0ABT8B5U1</accession>
<reference evidence="10" key="1">
    <citation type="journal article" date="2014" name="Int. J. Syst. Evol. Microbiol.">
        <title>Complete genome of a new Firmicutes species belonging to the dominant human colonic microbiota ('Ruminococcus bicirculans') reveals two chromosomes and a selective capacity to utilize plant glucans.</title>
        <authorList>
            <consortium name="NISC Comparative Sequencing Program"/>
            <person name="Wegmann U."/>
            <person name="Louis P."/>
            <person name="Goesmann A."/>
            <person name="Henrissat B."/>
            <person name="Duncan S.H."/>
            <person name="Flint H.J."/>
        </authorList>
    </citation>
    <scope>NUCLEOTIDE SEQUENCE</scope>
    <source>
        <strain evidence="10">CECT 7703</strain>
    </source>
</reference>
<protein>
    <recommendedName>
        <fullName evidence="3 5">Flagellar hook protein FlgE</fullName>
    </recommendedName>
</protein>
<dbReference type="InterPro" id="IPR011491">
    <property type="entry name" value="FlgE_D2"/>
</dbReference>
<dbReference type="InterPro" id="IPR010930">
    <property type="entry name" value="Flg_bb/hook_C_dom"/>
</dbReference>
<evidence type="ECO:0000256" key="2">
    <source>
        <dbReference type="ARBA" id="ARBA00009677"/>
    </source>
</evidence>
<dbReference type="InterPro" id="IPR053967">
    <property type="entry name" value="LlgE_F_G-like_D1"/>
</dbReference>
<dbReference type="Proteomes" id="UP001180081">
    <property type="component" value="Unassembled WGS sequence"/>
</dbReference>
<evidence type="ECO:0000256" key="1">
    <source>
        <dbReference type="ARBA" id="ARBA00004117"/>
    </source>
</evidence>
<dbReference type="InterPro" id="IPR037925">
    <property type="entry name" value="FlgE/F/G-like"/>
</dbReference>
<feature type="domain" description="Flagellar basal-body/hook protein C-terminal" evidence="7">
    <location>
        <begin position="626"/>
        <end position="671"/>
    </location>
</feature>
<dbReference type="RefSeq" id="WP_290332933.1">
    <property type="nucleotide sequence ID" value="NZ_JAUFPU010000009.1"/>
</dbReference>
<dbReference type="InterPro" id="IPR020013">
    <property type="entry name" value="Flagellar_FlgE/F/G"/>
</dbReference>
<evidence type="ECO:0000256" key="3">
    <source>
        <dbReference type="ARBA" id="ARBA00019015"/>
    </source>
</evidence>
<keyword evidence="11" id="KW-1185">Reference proteome</keyword>
<comment type="similarity">
    <text evidence="2 5">Belongs to the flagella basal body rod proteins family.</text>
</comment>
<evidence type="ECO:0000259" key="7">
    <source>
        <dbReference type="Pfam" id="PF06429"/>
    </source>
</evidence>
<dbReference type="PANTHER" id="PTHR30435:SF1">
    <property type="entry name" value="FLAGELLAR HOOK PROTEIN FLGE"/>
    <property type="match status" value="1"/>
</dbReference>
<evidence type="ECO:0000256" key="5">
    <source>
        <dbReference type="RuleBase" id="RU362116"/>
    </source>
</evidence>
<sequence length="672" mass="70351">MGFQQGLSGLNSASKFLDVVGNNVANANTVGYKGSRAEFADIYANTLASTSVQVGIGGRTSNVAQQFAQGNISSTNNPLDIAIQGNGFFRLIDPSGSYSYSRNGQFQLDRDGYIVNNGQKLAGYIANENNQLLTGSSPEAIQVRTSNIGARATGGSTLANAGLTVGMNLDAREDLISRGTQTVSVTGAQLQQGAGVGTQIDYQTRVADPMGQFHLLNVRLINVGPATWSVQTQLDGAGSFTSTSTPLVFTPGGQLQSGATQSVSYPIGSPAPAYGSTPFNFNLNFSGIQETAAPVNGTISVSDVGSSTTVAVYNSNLDANDPVTTPHVYNTTFRDPNGVTHTLAITLTKAATNTWTATYDIDGAGPVSTLPDGVTPIPAVVFNTNGQIISAPIIPATYTYPPGPFGEPGGPMNFNLSLQGVTQRAGVFTAGSVETRSSPAVNPTDPNTFTHSTSADVYDSQGVRHTLTFYMTKVGVNAWEVQTSFDGATPVLQPGYVTFDSAGKMNGGTSFAYTSPIPSPSGAQTPLAFTTFLTGTTQFGNQFGVNELSQDGYADGNITGLSIGKDGLILGRYSNGQNRTIGQITLFNFANPQGLQPLGDNRWAESYASNQARIGTPGTSDFGALQSGAVEDSNIDLTKELVDMITAQRSYQANAQTIKTQDQLLQTMVNLR</sequence>
<evidence type="ECO:0000259" key="9">
    <source>
        <dbReference type="Pfam" id="PF22692"/>
    </source>
</evidence>
<dbReference type="Pfam" id="PF00460">
    <property type="entry name" value="Flg_bb_rod"/>
    <property type="match status" value="1"/>
</dbReference>
<organism evidence="10 11">
    <name type="scientific">Chitinimonas viridis</name>
    <dbReference type="NCBI Taxonomy" id="664880"/>
    <lineage>
        <taxon>Bacteria</taxon>
        <taxon>Pseudomonadati</taxon>
        <taxon>Pseudomonadota</taxon>
        <taxon>Betaproteobacteria</taxon>
        <taxon>Neisseriales</taxon>
        <taxon>Chitinibacteraceae</taxon>
        <taxon>Chitinimonas</taxon>
    </lineage>
</organism>
<feature type="domain" description="Flagellar hook protein FlgE/F/G-like D1" evidence="9">
    <location>
        <begin position="82"/>
        <end position="124"/>
    </location>
</feature>
<keyword evidence="4 5" id="KW-0975">Bacterial flagellum</keyword>
<feature type="domain" description="Flagellar hook protein FlgE D2" evidence="8">
    <location>
        <begin position="203"/>
        <end position="295"/>
    </location>
</feature>
<dbReference type="InterPro" id="IPR019776">
    <property type="entry name" value="Flagellar_basal_body_rod_CS"/>
</dbReference>
<evidence type="ECO:0000259" key="6">
    <source>
        <dbReference type="Pfam" id="PF00460"/>
    </source>
</evidence>
<dbReference type="Pfam" id="PF06429">
    <property type="entry name" value="Flg_bbr_C"/>
    <property type="match status" value="1"/>
</dbReference>
<feature type="domain" description="Flagellar hook protein FlgE D2" evidence="8">
    <location>
        <begin position="440"/>
        <end position="553"/>
    </location>
</feature>
<dbReference type="PROSITE" id="PS00588">
    <property type="entry name" value="FLAGELLA_BB_ROD"/>
    <property type="match status" value="1"/>
</dbReference>
<dbReference type="InterPro" id="IPR037058">
    <property type="entry name" value="Falgellar_hook_FlgE_sf"/>
</dbReference>
<comment type="function">
    <text evidence="5">A flexible structure which links the flagellar filament to the drive apparatus in the basal body.</text>
</comment>
<proteinExistence type="inferred from homology"/>
<comment type="subcellular location">
    <subcellularLocation>
        <location evidence="1 5">Bacterial flagellum basal body</location>
    </subcellularLocation>
</comment>
<dbReference type="Pfam" id="PF07559">
    <property type="entry name" value="FlgE_D2"/>
    <property type="match status" value="3"/>
</dbReference>
<evidence type="ECO:0000259" key="8">
    <source>
        <dbReference type="Pfam" id="PF07559"/>
    </source>
</evidence>
<reference evidence="10" key="2">
    <citation type="submission" date="2023-06" db="EMBL/GenBank/DDBJ databases">
        <authorList>
            <person name="Lucena T."/>
            <person name="Sun Q."/>
        </authorList>
    </citation>
    <scope>NUCLEOTIDE SEQUENCE</scope>
    <source>
        <strain evidence="10">CECT 7703</strain>
    </source>
</reference>
<gene>
    <name evidence="10" type="ORF">QWZ03_12000</name>
</gene>
<keyword evidence="10" id="KW-0969">Cilium</keyword>
<dbReference type="SUPFAM" id="SSF117143">
    <property type="entry name" value="Flagellar hook protein flgE"/>
    <property type="match status" value="3"/>
</dbReference>
<comment type="caution">
    <text evidence="10">The sequence shown here is derived from an EMBL/GenBank/DDBJ whole genome shotgun (WGS) entry which is preliminary data.</text>
</comment>
<feature type="domain" description="Flagellar basal body rod protein N-terminal" evidence="6">
    <location>
        <begin position="6"/>
        <end position="33"/>
    </location>
</feature>
<dbReference type="NCBIfam" id="TIGR03506">
    <property type="entry name" value="FlgEFG_subfam"/>
    <property type="match status" value="2"/>
</dbReference>
<evidence type="ECO:0000313" key="11">
    <source>
        <dbReference type="Proteomes" id="UP001180081"/>
    </source>
</evidence>
<dbReference type="PANTHER" id="PTHR30435">
    <property type="entry name" value="FLAGELLAR PROTEIN"/>
    <property type="match status" value="1"/>
</dbReference>